<feature type="domain" description="J" evidence="2">
    <location>
        <begin position="11"/>
        <end position="93"/>
    </location>
</feature>
<sequence>MGLKINVWGIYGYALLGLGHLRFLATKEQIRRSYKETALKYHPDKQAALLFAEETEVAKQAKKDEMENHFKAIQEAYEVLIDPVKRRVYDSTDKFDDEIPIIVPHRIFSMYLV</sequence>
<evidence type="ECO:0000313" key="3">
    <source>
        <dbReference type="EMBL" id="DAD41678.1"/>
    </source>
</evidence>
<dbReference type="EMBL" id="DUZY01000005">
    <property type="protein sequence ID" value="DAD41678.1"/>
    <property type="molecule type" value="Genomic_DNA"/>
</dbReference>
<evidence type="ECO:0000313" key="4">
    <source>
        <dbReference type="Proteomes" id="UP000607653"/>
    </source>
</evidence>
<dbReference type="GO" id="GO:0006450">
    <property type="term" value="P:regulation of translational fidelity"/>
    <property type="evidence" value="ECO:0007669"/>
    <property type="project" value="InterPro"/>
</dbReference>
<name>A0A822ZIZ6_NELNU</name>
<dbReference type="GO" id="GO:0043022">
    <property type="term" value="F:ribosome binding"/>
    <property type="evidence" value="ECO:0007669"/>
    <property type="project" value="InterPro"/>
</dbReference>
<dbReference type="SUPFAM" id="SSF46565">
    <property type="entry name" value="Chaperone J-domain"/>
    <property type="match status" value="1"/>
</dbReference>
<keyword evidence="1" id="KW-0472">Membrane</keyword>
<comment type="caution">
    <text evidence="3">The sequence shown here is derived from an EMBL/GenBank/DDBJ whole genome shotgun (WGS) entry which is preliminary data.</text>
</comment>
<dbReference type="InterPro" id="IPR001623">
    <property type="entry name" value="DnaJ_domain"/>
</dbReference>
<dbReference type="PRINTS" id="PR00625">
    <property type="entry name" value="JDOMAIN"/>
</dbReference>
<proteinExistence type="predicted"/>
<dbReference type="PROSITE" id="PS50076">
    <property type="entry name" value="DNAJ_2"/>
    <property type="match status" value="1"/>
</dbReference>
<dbReference type="InterPro" id="IPR036869">
    <property type="entry name" value="J_dom_sf"/>
</dbReference>
<evidence type="ECO:0000256" key="1">
    <source>
        <dbReference type="SAM" id="Phobius"/>
    </source>
</evidence>
<dbReference type="InterPro" id="IPR018253">
    <property type="entry name" value="DnaJ_domain_CS"/>
</dbReference>
<dbReference type="SMART" id="SM00271">
    <property type="entry name" value="DnaJ"/>
    <property type="match status" value="1"/>
</dbReference>
<dbReference type="Gene3D" id="1.10.287.110">
    <property type="entry name" value="DnaJ domain"/>
    <property type="match status" value="1"/>
</dbReference>
<dbReference type="GO" id="GO:0030544">
    <property type="term" value="F:Hsp70 protein binding"/>
    <property type="evidence" value="ECO:0007669"/>
    <property type="project" value="InterPro"/>
</dbReference>
<reference evidence="3 4" key="1">
    <citation type="journal article" date="2020" name="Mol. Biol. Evol.">
        <title>Distinct Expression and Methylation Patterns for Genes with Different Fates following a Single Whole-Genome Duplication in Flowering Plants.</title>
        <authorList>
            <person name="Shi T."/>
            <person name="Rahmani R.S."/>
            <person name="Gugger P.F."/>
            <person name="Wang M."/>
            <person name="Li H."/>
            <person name="Zhang Y."/>
            <person name="Li Z."/>
            <person name="Wang Q."/>
            <person name="Van de Peer Y."/>
            <person name="Marchal K."/>
            <person name="Chen J."/>
        </authorList>
    </citation>
    <scope>NUCLEOTIDE SEQUENCE [LARGE SCALE GENOMIC DNA]</scope>
    <source>
        <tissue evidence="3">Leaf</tissue>
    </source>
</reference>
<dbReference type="InterPro" id="IPR044634">
    <property type="entry name" value="Zuotin/DnaJC2"/>
</dbReference>
<protein>
    <recommendedName>
        <fullName evidence="2">J domain-containing protein</fullName>
    </recommendedName>
</protein>
<gene>
    <name evidence="3" type="ORF">HUJ06_016001</name>
</gene>
<evidence type="ECO:0000259" key="2">
    <source>
        <dbReference type="PROSITE" id="PS50076"/>
    </source>
</evidence>
<accession>A0A822ZIZ6</accession>
<feature type="transmembrane region" description="Helical" evidence="1">
    <location>
        <begin position="6"/>
        <end position="25"/>
    </location>
</feature>
<dbReference type="GO" id="GO:0051083">
    <property type="term" value="P:'de novo' cotranslational protein folding"/>
    <property type="evidence" value="ECO:0007669"/>
    <property type="project" value="InterPro"/>
</dbReference>
<dbReference type="PANTHER" id="PTHR43999:SF1">
    <property type="entry name" value="DNAJ HOMOLOG SUBFAMILY C MEMBER 2"/>
    <property type="match status" value="1"/>
</dbReference>
<organism evidence="3 4">
    <name type="scientific">Nelumbo nucifera</name>
    <name type="common">Sacred lotus</name>
    <dbReference type="NCBI Taxonomy" id="4432"/>
    <lineage>
        <taxon>Eukaryota</taxon>
        <taxon>Viridiplantae</taxon>
        <taxon>Streptophyta</taxon>
        <taxon>Embryophyta</taxon>
        <taxon>Tracheophyta</taxon>
        <taxon>Spermatophyta</taxon>
        <taxon>Magnoliopsida</taxon>
        <taxon>Proteales</taxon>
        <taxon>Nelumbonaceae</taxon>
        <taxon>Nelumbo</taxon>
    </lineage>
</organism>
<keyword evidence="4" id="KW-1185">Reference proteome</keyword>
<dbReference type="CDD" id="cd06257">
    <property type="entry name" value="DnaJ"/>
    <property type="match status" value="1"/>
</dbReference>
<dbReference type="PANTHER" id="PTHR43999">
    <property type="entry name" value="DNAJ HOMOLOG SUBFAMILY C MEMBER 2"/>
    <property type="match status" value="1"/>
</dbReference>
<dbReference type="Pfam" id="PF00226">
    <property type="entry name" value="DnaJ"/>
    <property type="match status" value="1"/>
</dbReference>
<dbReference type="Proteomes" id="UP000607653">
    <property type="component" value="Unassembled WGS sequence"/>
</dbReference>
<dbReference type="PROSITE" id="PS00636">
    <property type="entry name" value="DNAJ_1"/>
    <property type="match status" value="1"/>
</dbReference>
<dbReference type="AlphaFoldDB" id="A0A822ZIZ6"/>
<keyword evidence="1" id="KW-1133">Transmembrane helix</keyword>
<keyword evidence="1" id="KW-0812">Transmembrane</keyword>